<proteinExistence type="predicted"/>
<reference evidence="3" key="1">
    <citation type="submission" date="2018-01" db="EMBL/GenBank/DDBJ databases">
        <title>An insight into the sialome of Amazonian anophelines.</title>
        <authorList>
            <person name="Ribeiro J.M."/>
            <person name="Scarpassa V."/>
            <person name="Calvo E."/>
        </authorList>
    </citation>
    <scope>NUCLEOTIDE SEQUENCE</scope>
    <source>
        <tissue evidence="3">Salivary glands</tissue>
    </source>
</reference>
<evidence type="ECO:0000256" key="1">
    <source>
        <dbReference type="SAM" id="MobiDB-lite"/>
    </source>
</evidence>
<evidence type="ECO:0000313" key="3">
    <source>
        <dbReference type="EMBL" id="MBW44725.1"/>
    </source>
</evidence>
<dbReference type="AlphaFoldDB" id="A0A2M4AVD3"/>
<sequence length="214" mass="22500">MPRASRSSSSFVVSRLLFSSCVTCSMMSWPAARLSCSCTISFSRFSSSSRFLVSSCSVRSSVVSSSDMRASRSCVSSRSIDSSFSAACSRSWSSFSSPVSSSWTVLIETAVSSGCPLSSVLRREVGGEERLRLCRVRFGAVPAFAEAVLTLSLVRATAHCGIAGGNGDTGEPQSPPTLSRRPPSEAVRYSSESEENSSDLGVSGVTGDCTTDFG</sequence>
<keyword evidence="2" id="KW-0732">Signal</keyword>
<feature type="signal peptide" evidence="2">
    <location>
        <begin position="1"/>
        <end position="23"/>
    </location>
</feature>
<protein>
    <submittedName>
        <fullName evidence="3">Putative secreted protein</fullName>
    </submittedName>
</protein>
<dbReference type="EMBL" id="GGFK01011404">
    <property type="protein sequence ID" value="MBW44725.1"/>
    <property type="molecule type" value="Transcribed_RNA"/>
</dbReference>
<organism evidence="3">
    <name type="scientific">Anopheles triannulatus</name>
    <dbReference type="NCBI Taxonomy" id="58253"/>
    <lineage>
        <taxon>Eukaryota</taxon>
        <taxon>Metazoa</taxon>
        <taxon>Ecdysozoa</taxon>
        <taxon>Arthropoda</taxon>
        <taxon>Hexapoda</taxon>
        <taxon>Insecta</taxon>
        <taxon>Pterygota</taxon>
        <taxon>Neoptera</taxon>
        <taxon>Endopterygota</taxon>
        <taxon>Diptera</taxon>
        <taxon>Nematocera</taxon>
        <taxon>Culicoidea</taxon>
        <taxon>Culicidae</taxon>
        <taxon>Anophelinae</taxon>
        <taxon>Anopheles</taxon>
    </lineage>
</organism>
<feature type="chain" id="PRO_5014636767" evidence="2">
    <location>
        <begin position="24"/>
        <end position="214"/>
    </location>
</feature>
<name>A0A2M4AVD3_9DIPT</name>
<evidence type="ECO:0000256" key="2">
    <source>
        <dbReference type="SAM" id="SignalP"/>
    </source>
</evidence>
<feature type="region of interest" description="Disordered" evidence="1">
    <location>
        <begin position="164"/>
        <end position="214"/>
    </location>
</feature>
<accession>A0A2M4AVD3</accession>